<organism evidence="1 2">
    <name type="scientific">Phytophthora megakarya</name>
    <dbReference type="NCBI Taxonomy" id="4795"/>
    <lineage>
        <taxon>Eukaryota</taxon>
        <taxon>Sar</taxon>
        <taxon>Stramenopiles</taxon>
        <taxon>Oomycota</taxon>
        <taxon>Peronosporomycetes</taxon>
        <taxon>Peronosporales</taxon>
        <taxon>Peronosporaceae</taxon>
        <taxon>Phytophthora</taxon>
    </lineage>
</organism>
<proteinExistence type="predicted"/>
<sequence>MSIGGLIPEAVSSPLAQVQMTGKPAHEYISGFNSVLLASLKSNHGIQILLGGRDVANRIYYTFQEPTIKLIQLPQ</sequence>
<dbReference type="AlphaFoldDB" id="A0A225WS02"/>
<protein>
    <submittedName>
        <fullName evidence="1">Uncharacterized protein</fullName>
    </submittedName>
</protein>
<comment type="caution">
    <text evidence="1">The sequence shown here is derived from an EMBL/GenBank/DDBJ whole genome shotgun (WGS) entry which is preliminary data.</text>
</comment>
<dbReference type="Proteomes" id="UP000198211">
    <property type="component" value="Unassembled WGS sequence"/>
</dbReference>
<dbReference type="EMBL" id="NBNE01000332">
    <property type="protein sequence ID" value="OWZ20362.1"/>
    <property type="molecule type" value="Genomic_DNA"/>
</dbReference>
<evidence type="ECO:0000313" key="1">
    <source>
        <dbReference type="EMBL" id="OWZ20362.1"/>
    </source>
</evidence>
<keyword evidence="2" id="KW-1185">Reference proteome</keyword>
<evidence type="ECO:0000313" key="2">
    <source>
        <dbReference type="Proteomes" id="UP000198211"/>
    </source>
</evidence>
<gene>
    <name evidence="1" type="ORF">PHMEG_0005234</name>
</gene>
<dbReference type="OrthoDB" id="116992at2759"/>
<accession>A0A225WS02</accession>
<name>A0A225WS02_9STRA</name>
<reference evidence="2" key="1">
    <citation type="submission" date="2017-03" db="EMBL/GenBank/DDBJ databases">
        <title>Phytopthora megakarya and P. palmivora, two closely related causual agents of cacao black pod achieved similar genome size and gene model numbers by different mechanisms.</title>
        <authorList>
            <person name="Ali S."/>
            <person name="Shao J."/>
            <person name="Larry D.J."/>
            <person name="Kronmiller B."/>
            <person name="Shen D."/>
            <person name="Strem M.D."/>
            <person name="Melnick R.L."/>
            <person name="Guiltinan M.J."/>
            <person name="Tyler B.M."/>
            <person name="Meinhardt L.W."/>
            <person name="Bailey B.A."/>
        </authorList>
    </citation>
    <scope>NUCLEOTIDE SEQUENCE [LARGE SCALE GENOMIC DNA]</scope>
    <source>
        <strain evidence="2">zdho120</strain>
    </source>
</reference>